<dbReference type="InterPro" id="IPR036583">
    <property type="entry name" value="23S_rRNA_IVS_sf"/>
</dbReference>
<evidence type="ECO:0000313" key="1">
    <source>
        <dbReference type="EMBL" id="MBK9981910.1"/>
    </source>
</evidence>
<organism evidence="1 2">
    <name type="scientific">Candidatus Opimibacter skivensis</name>
    <dbReference type="NCBI Taxonomy" id="2982028"/>
    <lineage>
        <taxon>Bacteria</taxon>
        <taxon>Pseudomonadati</taxon>
        <taxon>Bacteroidota</taxon>
        <taxon>Saprospiria</taxon>
        <taxon>Saprospirales</taxon>
        <taxon>Saprospiraceae</taxon>
        <taxon>Candidatus Opimibacter</taxon>
    </lineage>
</organism>
<dbReference type="PANTHER" id="PTHR38471:SF2">
    <property type="entry name" value="FOUR HELIX BUNDLE PROTEIN"/>
    <property type="match status" value="1"/>
</dbReference>
<dbReference type="NCBIfam" id="TIGR02436">
    <property type="entry name" value="four helix bundle protein"/>
    <property type="match status" value="1"/>
</dbReference>
<proteinExistence type="predicted"/>
<gene>
    <name evidence="1" type="ORF">IPP15_05710</name>
</gene>
<sequence length="116" mass="13157">MFLNLNHTKLEVFKTSRALVLNCYKVTKQFPDEEKFGIISQIRRAGLSIHLNIAEGASRRSKTERQRYFEIARGSVIEVDTAFDIALALNYCNESGLQVTGILIVDTFKMLTGLMK</sequence>
<dbReference type="InterPro" id="IPR012657">
    <property type="entry name" value="23S_rRNA-intervening_sequence"/>
</dbReference>
<dbReference type="PANTHER" id="PTHR38471">
    <property type="entry name" value="FOUR HELIX BUNDLE PROTEIN"/>
    <property type="match status" value="1"/>
</dbReference>
<evidence type="ECO:0000313" key="2">
    <source>
        <dbReference type="Proteomes" id="UP000808337"/>
    </source>
</evidence>
<accession>A0A9D7XN68</accession>
<dbReference type="CDD" id="cd16377">
    <property type="entry name" value="23S_rRNA_IVP_like"/>
    <property type="match status" value="1"/>
</dbReference>
<dbReference type="Gene3D" id="1.20.1440.60">
    <property type="entry name" value="23S rRNA-intervening sequence"/>
    <property type="match status" value="1"/>
</dbReference>
<protein>
    <submittedName>
        <fullName evidence="1">Four helix bundle protein</fullName>
    </submittedName>
</protein>
<dbReference type="EMBL" id="JADKGY010000001">
    <property type="protein sequence ID" value="MBK9981910.1"/>
    <property type="molecule type" value="Genomic_DNA"/>
</dbReference>
<dbReference type="Proteomes" id="UP000808337">
    <property type="component" value="Unassembled WGS sequence"/>
</dbReference>
<dbReference type="SUPFAM" id="SSF158446">
    <property type="entry name" value="IVS-encoded protein-like"/>
    <property type="match status" value="1"/>
</dbReference>
<dbReference type="Pfam" id="PF05635">
    <property type="entry name" value="23S_rRNA_IVP"/>
    <property type="match status" value="1"/>
</dbReference>
<reference evidence="1 2" key="1">
    <citation type="submission" date="2020-10" db="EMBL/GenBank/DDBJ databases">
        <title>Connecting structure to function with the recovery of over 1000 high-quality activated sludge metagenome-assembled genomes encoding full-length rRNA genes using long-read sequencing.</title>
        <authorList>
            <person name="Singleton C.M."/>
            <person name="Petriglieri F."/>
            <person name="Kristensen J.M."/>
            <person name="Kirkegaard R.H."/>
            <person name="Michaelsen T.Y."/>
            <person name="Andersen M.H."/>
            <person name="Karst S.M."/>
            <person name="Dueholm M.S."/>
            <person name="Nielsen P.H."/>
            <person name="Albertsen M."/>
        </authorList>
    </citation>
    <scope>NUCLEOTIDE SEQUENCE [LARGE SCALE GENOMIC DNA]</scope>
    <source>
        <strain evidence="1">Ribe_18-Q3-R11-54_MAXAC.273</strain>
    </source>
</reference>
<dbReference type="AlphaFoldDB" id="A0A9D7XN68"/>
<name>A0A9D7XN68_9BACT</name>
<comment type="caution">
    <text evidence="1">The sequence shown here is derived from an EMBL/GenBank/DDBJ whole genome shotgun (WGS) entry which is preliminary data.</text>
</comment>